<keyword evidence="2" id="KW-1185">Reference proteome</keyword>
<organism evidence="1 2">
    <name type="scientific">Roseibium limicola</name>
    <dbReference type="NCBI Taxonomy" id="2816037"/>
    <lineage>
        <taxon>Bacteria</taxon>
        <taxon>Pseudomonadati</taxon>
        <taxon>Pseudomonadota</taxon>
        <taxon>Alphaproteobacteria</taxon>
        <taxon>Hyphomicrobiales</taxon>
        <taxon>Stappiaceae</taxon>
        <taxon>Roseibium</taxon>
    </lineage>
</organism>
<protein>
    <submittedName>
        <fullName evidence="1">Phage tail assembly chaperone</fullName>
    </submittedName>
</protein>
<name>A0A939ENS1_9HYPH</name>
<dbReference type="InterPro" id="IPR019056">
    <property type="entry name" value="Phage_TAC_6"/>
</dbReference>
<proteinExistence type="predicted"/>
<comment type="caution">
    <text evidence="1">The sequence shown here is derived from an EMBL/GenBank/DDBJ whole genome shotgun (WGS) entry which is preliminary data.</text>
</comment>
<dbReference type="AlphaFoldDB" id="A0A939ENS1"/>
<dbReference type="Proteomes" id="UP000664779">
    <property type="component" value="Unassembled WGS sequence"/>
</dbReference>
<reference evidence="1" key="1">
    <citation type="submission" date="2021-03" db="EMBL/GenBank/DDBJ databases">
        <title>Roseibium sp. CAU 1637 isolated from Incheon.</title>
        <authorList>
            <person name="Kim W."/>
        </authorList>
    </citation>
    <scope>NUCLEOTIDE SEQUENCE</scope>
    <source>
        <strain evidence="1">CAU 1637</strain>
    </source>
</reference>
<accession>A0A939ENS1</accession>
<evidence type="ECO:0000313" key="1">
    <source>
        <dbReference type="EMBL" id="MBO0345196.1"/>
    </source>
</evidence>
<dbReference type="Pfam" id="PF09550">
    <property type="entry name" value="Phage_TAC_6"/>
    <property type="match status" value="1"/>
</dbReference>
<dbReference type="RefSeq" id="WP_206939608.1">
    <property type="nucleotide sequence ID" value="NZ_JAFLNF010000003.1"/>
</dbReference>
<dbReference type="EMBL" id="JAFLNF010000003">
    <property type="protein sequence ID" value="MBO0345196.1"/>
    <property type="molecule type" value="Genomic_DNA"/>
</dbReference>
<gene>
    <name evidence="1" type="ORF">J0X15_08190</name>
</gene>
<sequence>MHLAFSRLGWSPQTFWAATLPELSAALLSPDARAASGQLAAVELAALMRRFPD</sequence>
<evidence type="ECO:0000313" key="2">
    <source>
        <dbReference type="Proteomes" id="UP000664779"/>
    </source>
</evidence>